<accession>A0A2I0JRD5</accession>
<dbReference type="AlphaFoldDB" id="A0A2I0JRD5"/>
<dbReference type="InterPro" id="IPR033132">
    <property type="entry name" value="GH_1_N_CS"/>
</dbReference>
<comment type="caution">
    <text evidence="6">The sequence shown here is derived from an EMBL/GenBank/DDBJ whole genome shotgun (WGS) entry which is preliminary data.</text>
</comment>
<dbReference type="InterPro" id="IPR018120">
    <property type="entry name" value="Glyco_hydro_1_AS"/>
</dbReference>
<dbReference type="GO" id="GO:0047782">
    <property type="term" value="F:coniferin beta-glucosidase activity"/>
    <property type="evidence" value="ECO:0007669"/>
    <property type="project" value="UniProtKB-ARBA"/>
</dbReference>
<keyword evidence="3 5" id="KW-0326">Glycosidase</keyword>
<sequence>MASLQMNNHLALLLLGLLITNVVGYDHPSIPIAYATSTLNRSSFPPGFVFGAASASYQVEGAANVDGKGPSIWDYFAHGYPEKIADGSNGDVAVGQYHKYKEDVGIMKGMGFDAYRLSISWPRILPSGKLRGGINPKGIQHYNNLINELLANGIQPYVTLFHWDLPQTLADEYGGFLSDRVMDDYRDFVDICFKEFGDRVKHWITINEPYTYCDGGYATGILAPGRCSAWQKSNCTGGESGTEPYIVAHNLLLAHAAAVKLYKQKYQASQKGVIGITLVTSWFEPYSNSVKDRNAAERALDFQLGWFLDPLTYGDYPHSMHSLVGNRLPKFSKEQSAMLKGSFDFMGMNYYTSNYARDAPQLSSSHPSYTTDYRVNLTTERNGVSIGPQAGSSWLFVYPKGIWKLMLHIKNKYGNPVIIITENGFSEVNNSTLPLKQQLYDPRRIDYHYSHLSYLLRAIKEGTNIKGYFAWSFLDSFEWNSGYTVRFGINYIDYLNGLKRYPKYSASWFKSFLKKK</sequence>
<dbReference type="Gene3D" id="3.20.20.80">
    <property type="entry name" value="Glycosidases"/>
    <property type="match status" value="1"/>
</dbReference>
<dbReference type="PROSITE" id="PS00572">
    <property type="entry name" value="GLYCOSYL_HYDROL_F1_1"/>
    <property type="match status" value="1"/>
</dbReference>
<organism evidence="6 7">
    <name type="scientific">Punica granatum</name>
    <name type="common">Pomegranate</name>
    <dbReference type="NCBI Taxonomy" id="22663"/>
    <lineage>
        <taxon>Eukaryota</taxon>
        <taxon>Viridiplantae</taxon>
        <taxon>Streptophyta</taxon>
        <taxon>Embryophyta</taxon>
        <taxon>Tracheophyta</taxon>
        <taxon>Spermatophyta</taxon>
        <taxon>Magnoliopsida</taxon>
        <taxon>eudicotyledons</taxon>
        <taxon>Gunneridae</taxon>
        <taxon>Pentapetalae</taxon>
        <taxon>rosids</taxon>
        <taxon>malvids</taxon>
        <taxon>Myrtales</taxon>
        <taxon>Lythraceae</taxon>
        <taxon>Punica</taxon>
    </lineage>
</organism>
<dbReference type="Proteomes" id="UP000233551">
    <property type="component" value="Unassembled WGS sequence"/>
</dbReference>
<dbReference type="PROSITE" id="PS00653">
    <property type="entry name" value="GLYCOSYL_HYDROL_F1_2"/>
    <property type="match status" value="1"/>
</dbReference>
<dbReference type="GeneID" id="116200719"/>
<dbReference type="Pfam" id="PF00232">
    <property type="entry name" value="Glyco_hydro_1"/>
    <property type="match status" value="1"/>
</dbReference>
<keyword evidence="2 5" id="KW-0378">Hydrolase</keyword>
<dbReference type="GO" id="GO:0005975">
    <property type="term" value="P:carbohydrate metabolic process"/>
    <property type="evidence" value="ECO:0007669"/>
    <property type="project" value="InterPro"/>
</dbReference>
<evidence type="ECO:0000313" key="6">
    <source>
        <dbReference type="EMBL" id="PKI58855.1"/>
    </source>
</evidence>
<dbReference type="InterPro" id="IPR001360">
    <property type="entry name" value="Glyco_hydro_1"/>
</dbReference>
<evidence type="ECO:0000256" key="4">
    <source>
        <dbReference type="RuleBase" id="RU003690"/>
    </source>
</evidence>
<dbReference type="STRING" id="22663.A0A2I0JRD5"/>
<reference evidence="6 7" key="1">
    <citation type="submission" date="2017-11" db="EMBL/GenBank/DDBJ databases">
        <title>De-novo sequencing of pomegranate (Punica granatum L.) genome.</title>
        <authorList>
            <person name="Akparov Z."/>
            <person name="Amiraslanov A."/>
            <person name="Hajiyeva S."/>
            <person name="Abbasov M."/>
            <person name="Kaur K."/>
            <person name="Hamwieh A."/>
            <person name="Solovyev V."/>
            <person name="Salamov A."/>
            <person name="Braich B."/>
            <person name="Kosarev P."/>
            <person name="Mahmoud A."/>
            <person name="Hajiyev E."/>
            <person name="Babayeva S."/>
            <person name="Izzatullayeva V."/>
            <person name="Mammadov A."/>
            <person name="Mammadov A."/>
            <person name="Sharifova S."/>
            <person name="Ojaghi J."/>
            <person name="Eynullazada K."/>
            <person name="Bayramov B."/>
            <person name="Abdulazimova A."/>
            <person name="Shahmuradov I."/>
        </authorList>
    </citation>
    <scope>NUCLEOTIDE SEQUENCE [LARGE SCALE GENOMIC DNA]</scope>
    <source>
        <strain evidence="7">cv. AG2017</strain>
        <tissue evidence="6">Leaf</tissue>
    </source>
</reference>
<gene>
    <name evidence="6" type="ORF">CRG98_020754</name>
</gene>
<comment type="similarity">
    <text evidence="1 4">Belongs to the glycosyl hydrolase 1 family.</text>
</comment>
<keyword evidence="7" id="KW-1185">Reference proteome</keyword>
<dbReference type="PANTHER" id="PTHR10353">
    <property type="entry name" value="GLYCOSYL HYDROLASE"/>
    <property type="match status" value="1"/>
</dbReference>
<evidence type="ECO:0000256" key="3">
    <source>
        <dbReference type="ARBA" id="ARBA00023295"/>
    </source>
</evidence>
<dbReference type="OrthoDB" id="65569at2759"/>
<dbReference type="SUPFAM" id="SSF51445">
    <property type="entry name" value="(Trans)glycosidases"/>
    <property type="match status" value="1"/>
</dbReference>
<evidence type="ECO:0000256" key="5">
    <source>
        <dbReference type="RuleBase" id="RU004468"/>
    </source>
</evidence>
<evidence type="ECO:0000256" key="1">
    <source>
        <dbReference type="ARBA" id="ARBA00010838"/>
    </source>
</evidence>
<dbReference type="PRINTS" id="PR00131">
    <property type="entry name" value="GLHYDRLASE1"/>
</dbReference>
<dbReference type="EMBL" id="PGOL01001337">
    <property type="protein sequence ID" value="PKI58855.1"/>
    <property type="molecule type" value="Genomic_DNA"/>
</dbReference>
<dbReference type="FunFam" id="3.20.20.80:FF:000020">
    <property type="entry name" value="Beta-glucosidase 12"/>
    <property type="match status" value="1"/>
</dbReference>
<dbReference type="PANTHER" id="PTHR10353:SF137">
    <property type="entry name" value="MYROSINASE 3-RELATED"/>
    <property type="match status" value="1"/>
</dbReference>
<protein>
    <submittedName>
        <fullName evidence="6">Uncharacterized protein</fullName>
    </submittedName>
</protein>
<name>A0A2I0JRD5_PUNGR</name>
<evidence type="ECO:0000313" key="7">
    <source>
        <dbReference type="Proteomes" id="UP000233551"/>
    </source>
</evidence>
<evidence type="ECO:0000256" key="2">
    <source>
        <dbReference type="ARBA" id="ARBA00022801"/>
    </source>
</evidence>
<dbReference type="InterPro" id="IPR017853">
    <property type="entry name" value="GH"/>
</dbReference>
<proteinExistence type="inferred from homology"/>